<evidence type="ECO:0000256" key="5">
    <source>
        <dbReference type="ARBA" id="ARBA00022833"/>
    </source>
</evidence>
<dbReference type="InterPro" id="IPR032466">
    <property type="entry name" value="Metal_Hydrolase"/>
</dbReference>
<evidence type="ECO:0000256" key="1">
    <source>
        <dbReference type="ARBA" id="ARBA00012864"/>
    </source>
</evidence>
<keyword evidence="6 7" id="KW-0408">Iron</keyword>
<comment type="pathway">
    <text evidence="7">Amino-acid degradation; L-histidine degradation into L-glutamate; N-formimidoyl-L-glutamate from L-histidine: step 3/3.</text>
</comment>
<feature type="binding site" evidence="7">
    <location>
        <position position="245"/>
    </location>
    <ligand>
        <name>Fe(3+)</name>
        <dbReference type="ChEBI" id="CHEBI:29034"/>
    </ligand>
</feature>
<feature type="binding site" evidence="7">
    <location>
        <position position="320"/>
    </location>
    <ligand>
        <name>Zn(2+)</name>
        <dbReference type="ChEBI" id="CHEBI:29105"/>
    </ligand>
</feature>
<dbReference type="HAMAP" id="MF_00372">
    <property type="entry name" value="HutI"/>
    <property type="match status" value="1"/>
</dbReference>
<feature type="binding site" evidence="7">
    <location>
        <position position="180"/>
    </location>
    <ligand>
        <name>4-imidazolone-5-propanoate</name>
        <dbReference type="ChEBI" id="CHEBI:77893"/>
    </ligand>
</feature>
<dbReference type="SUPFAM" id="SSF51338">
    <property type="entry name" value="Composite domain of metallo-dependent hydrolases"/>
    <property type="match status" value="1"/>
</dbReference>
<evidence type="ECO:0000256" key="4">
    <source>
        <dbReference type="ARBA" id="ARBA00022808"/>
    </source>
</evidence>
<comment type="subcellular location">
    <subcellularLocation>
        <location evidence="7">Cytoplasm</location>
    </subcellularLocation>
</comment>
<dbReference type="CDD" id="cd01296">
    <property type="entry name" value="Imidazolone-5PH"/>
    <property type="match status" value="1"/>
</dbReference>
<dbReference type="Proteomes" id="UP001501757">
    <property type="component" value="Unassembled WGS sequence"/>
</dbReference>
<organism evidence="9 10">
    <name type="scientific">Bowmanella denitrificans</name>
    <dbReference type="NCBI Taxonomy" id="366582"/>
    <lineage>
        <taxon>Bacteria</taxon>
        <taxon>Pseudomonadati</taxon>
        <taxon>Pseudomonadota</taxon>
        <taxon>Gammaproteobacteria</taxon>
        <taxon>Alteromonadales</taxon>
        <taxon>Alteromonadaceae</taxon>
        <taxon>Bowmanella</taxon>
    </lineage>
</organism>
<dbReference type="PANTHER" id="PTHR42752">
    <property type="entry name" value="IMIDAZOLONEPROPIONASE"/>
    <property type="match status" value="1"/>
</dbReference>
<evidence type="ECO:0000259" key="8">
    <source>
        <dbReference type="Pfam" id="PF01979"/>
    </source>
</evidence>
<keyword evidence="4 7" id="KW-0369">Histidine metabolism</keyword>
<dbReference type="EC" id="3.5.2.7" evidence="1 7"/>
<feature type="binding site" evidence="7">
    <location>
        <position position="75"/>
    </location>
    <ligand>
        <name>Zn(2+)</name>
        <dbReference type="ChEBI" id="CHEBI:29105"/>
    </ligand>
</feature>
<comment type="caution">
    <text evidence="9">The sequence shown here is derived from an EMBL/GenBank/DDBJ whole genome shotgun (WGS) entry which is preliminary data.</text>
</comment>
<feature type="binding site" evidence="7">
    <location>
        <position position="147"/>
    </location>
    <ligand>
        <name>N-formimidoyl-L-glutamate</name>
        <dbReference type="ChEBI" id="CHEBI:58928"/>
    </ligand>
</feature>
<feature type="binding site" evidence="7">
    <location>
        <position position="325"/>
    </location>
    <ligand>
        <name>4-imidazolone-5-propanoate</name>
        <dbReference type="ChEBI" id="CHEBI:77893"/>
    </ligand>
</feature>
<evidence type="ECO:0000313" key="9">
    <source>
        <dbReference type="EMBL" id="GAA0373569.1"/>
    </source>
</evidence>
<feature type="binding site" evidence="7">
    <location>
        <position position="75"/>
    </location>
    <ligand>
        <name>Fe(3+)</name>
        <dbReference type="ChEBI" id="CHEBI:29034"/>
    </ligand>
</feature>
<keyword evidence="5 7" id="KW-0862">Zinc</keyword>
<proteinExistence type="inferred from homology"/>
<reference evidence="10" key="1">
    <citation type="journal article" date="2019" name="Int. J. Syst. Evol. Microbiol.">
        <title>The Global Catalogue of Microorganisms (GCM) 10K type strain sequencing project: providing services to taxonomists for standard genome sequencing and annotation.</title>
        <authorList>
            <consortium name="The Broad Institute Genomics Platform"/>
            <consortium name="The Broad Institute Genome Sequencing Center for Infectious Disease"/>
            <person name="Wu L."/>
            <person name="Ma J."/>
        </authorList>
    </citation>
    <scope>NUCLEOTIDE SEQUENCE [LARGE SCALE GENOMIC DNA]</scope>
    <source>
        <strain evidence="10">JCM 13378</strain>
    </source>
</reference>
<dbReference type="SUPFAM" id="SSF51556">
    <property type="entry name" value="Metallo-dependent hydrolases"/>
    <property type="match status" value="1"/>
</dbReference>
<comment type="catalytic activity">
    <reaction evidence="7">
        <text>4-imidazolone-5-propanoate + H2O = N-formimidoyl-L-glutamate</text>
        <dbReference type="Rhea" id="RHEA:23660"/>
        <dbReference type="ChEBI" id="CHEBI:15377"/>
        <dbReference type="ChEBI" id="CHEBI:58928"/>
        <dbReference type="ChEBI" id="CHEBI:77893"/>
        <dbReference type="EC" id="3.5.2.7"/>
    </reaction>
</comment>
<accession>A0ABP3HNU9</accession>
<dbReference type="Pfam" id="PF01979">
    <property type="entry name" value="Amidohydro_1"/>
    <property type="match status" value="1"/>
</dbReference>
<keyword evidence="2 7" id="KW-0479">Metal-binding</keyword>
<dbReference type="InterPro" id="IPR011059">
    <property type="entry name" value="Metal-dep_hydrolase_composite"/>
</dbReference>
<comment type="function">
    <text evidence="7">Catalyzes the hydrolytic cleavage of the carbon-nitrogen bond in imidazolone-5-propanoate to yield N-formimidoyl-L-glutamate. It is the third step in the universal histidine degradation pathway.</text>
</comment>
<evidence type="ECO:0000256" key="2">
    <source>
        <dbReference type="ARBA" id="ARBA00022723"/>
    </source>
</evidence>
<evidence type="ECO:0000256" key="7">
    <source>
        <dbReference type="HAMAP-Rule" id="MF_00372"/>
    </source>
</evidence>
<feature type="binding site" evidence="7">
    <location>
        <position position="322"/>
    </location>
    <ligand>
        <name>N-formimidoyl-L-glutamate</name>
        <dbReference type="ChEBI" id="CHEBI:58928"/>
    </ligand>
</feature>
<dbReference type="InterPro" id="IPR006680">
    <property type="entry name" value="Amidohydro-rel"/>
</dbReference>
<feature type="binding site" evidence="7">
    <location>
        <position position="77"/>
    </location>
    <ligand>
        <name>Fe(3+)</name>
        <dbReference type="ChEBI" id="CHEBI:29034"/>
    </ligand>
</feature>
<sequence>MPVTHSADLLLTNANLATLDPALGSYGIIEQGALLVREGRIQWLGPQQDLPSLGEVKQALDCQGQWLLPGFIDCHTHLVFAGNRADEFEQRLQGVSYADIAKQGGGIRRTVSATRQASEAELLALALKRAETLLSQGVTCVEVKSGYGLDLDTELKMLRVARQIDKHLPITVKTTFLGAHALPLEFQDNAQGYIDRVCQQMLPAIAEQQLADAVDVFCENIGFSLAHTRQVFDTARQLGLPVKLHAEQLSNLGGSELAAEYQALSVDHIEFLSEAGVKAIAQSGTVATLLPGAFYYLKETQKPPIDLLRKHQVPMAIATDFNPGSSPILNLPLMLNMACTLFALTPLEALQGITLNAAKALGVQEQLGQLKVGMQADMQLLDISHPNQLAYQVGLNPLSRLWQAGKAINGGR</sequence>
<feature type="binding site" evidence="7">
    <location>
        <position position="147"/>
    </location>
    <ligand>
        <name>4-imidazolone-5-propanoate</name>
        <dbReference type="ChEBI" id="CHEBI:77893"/>
    </ligand>
</feature>
<gene>
    <name evidence="7 9" type="primary">hutI</name>
    <name evidence="9" type="ORF">GCM10009092_42140</name>
</gene>
<dbReference type="Gene3D" id="3.20.20.140">
    <property type="entry name" value="Metal-dependent hydrolases"/>
    <property type="match status" value="1"/>
</dbReference>
<feature type="binding site" evidence="7">
    <location>
        <position position="84"/>
    </location>
    <ligand>
        <name>4-imidazolone-5-propanoate</name>
        <dbReference type="ChEBI" id="CHEBI:77893"/>
    </ligand>
</feature>
<evidence type="ECO:0000256" key="3">
    <source>
        <dbReference type="ARBA" id="ARBA00022801"/>
    </source>
</evidence>
<feature type="binding site" evidence="7">
    <location>
        <position position="324"/>
    </location>
    <ligand>
        <name>N-formimidoyl-L-glutamate</name>
        <dbReference type="ChEBI" id="CHEBI:58928"/>
    </ligand>
</feature>
<protein>
    <recommendedName>
        <fullName evidence="1 7">Imidazolonepropionase</fullName>
        <ecNumber evidence="1 7">3.5.2.7</ecNumber>
    </recommendedName>
    <alternativeName>
        <fullName evidence="7">Imidazolone-5-propionate hydrolase</fullName>
    </alternativeName>
</protein>
<dbReference type="InterPro" id="IPR005920">
    <property type="entry name" value="HutI"/>
</dbReference>
<feature type="binding site" evidence="7">
    <location>
        <position position="245"/>
    </location>
    <ligand>
        <name>Zn(2+)</name>
        <dbReference type="ChEBI" id="CHEBI:29105"/>
    </ligand>
</feature>
<dbReference type="NCBIfam" id="TIGR01224">
    <property type="entry name" value="hutI"/>
    <property type="match status" value="1"/>
</dbReference>
<dbReference type="EMBL" id="BAAAEI010000031">
    <property type="protein sequence ID" value="GAA0373569.1"/>
    <property type="molecule type" value="Genomic_DNA"/>
</dbReference>
<evidence type="ECO:0000256" key="6">
    <source>
        <dbReference type="ARBA" id="ARBA00023004"/>
    </source>
</evidence>
<comment type="similarity">
    <text evidence="7">Belongs to the metallo-dependent hydrolases superfamily. HutI family.</text>
</comment>
<feature type="binding site" evidence="7">
    <location>
        <position position="77"/>
    </location>
    <ligand>
        <name>Zn(2+)</name>
        <dbReference type="ChEBI" id="CHEBI:29105"/>
    </ligand>
</feature>
<keyword evidence="7" id="KW-0963">Cytoplasm</keyword>
<feature type="binding site" evidence="7">
    <location>
        <position position="320"/>
    </location>
    <ligand>
        <name>Fe(3+)</name>
        <dbReference type="ChEBI" id="CHEBI:29034"/>
    </ligand>
</feature>
<dbReference type="PANTHER" id="PTHR42752:SF1">
    <property type="entry name" value="IMIDAZOLONEPROPIONASE-RELATED"/>
    <property type="match status" value="1"/>
</dbReference>
<feature type="domain" description="Amidohydrolase-related" evidence="8">
    <location>
        <begin position="67"/>
        <end position="395"/>
    </location>
</feature>
<keyword evidence="10" id="KW-1185">Reference proteome</keyword>
<name>A0ABP3HNU9_9ALTE</name>
<keyword evidence="3 7" id="KW-0378">Hydrolase</keyword>
<dbReference type="RefSeq" id="WP_343847391.1">
    <property type="nucleotide sequence ID" value="NZ_BAAAEI010000031.1"/>
</dbReference>
<comment type="cofactor">
    <cofactor evidence="7">
        <name>Zn(2+)</name>
        <dbReference type="ChEBI" id="CHEBI:29105"/>
    </cofactor>
    <cofactor evidence="7">
        <name>Fe(3+)</name>
        <dbReference type="ChEBI" id="CHEBI:29034"/>
    </cofactor>
    <text evidence="7">Binds 1 zinc or iron ion per subunit.</text>
</comment>
<evidence type="ECO:0000313" key="10">
    <source>
        <dbReference type="Proteomes" id="UP001501757"/>
    </source>
</evidence>
<feature type="binding site" evidence="7">
    <location>
        <position position="248"/>
    </location>
    <ligand>
        <name>4-imidazolone-5-propanoate</name>
        <dbReference type="ChEBI" id="CHEBI:77893"/>
    </ligand>
</feature>
<dbReference type="Gene3D" id="2.30.40.10">
    <property type="entry name" value="Urease, subunit C, domain 1"/>
    <property type="match status" value="1"/>
</dbReference>